<feature type="region of interest" description="Disordered" evidence="5">
    <location>
        <begin position="1"/>
        <end position="142"/>
    </location>
</feature>
<dbReference type="InterPro" id="IPR027523">
    <property type="entry name" value="CLU_prot"/>
</dbReference>
<dbReference type="SUPFAM" id="SSF103107">
    <property type="entry name" value="Hypothetical protein c14orf129, hspc210"/>
    <property type="match status" value="1"/>
</dbReference>
<feature type="compositionally biased region" description="Low complexity" evidence="5">
    <location>
        <begin position="1265"/>
        <end position="1277"/>
    </location>
</feature>
<feature type="compositionally biased region" description="Low complexity" evidence="5">
    <location>
        <begin position="1887"/>
        <end position="1897"/>
    </location>
</feature>
<feature type="compositionally biased region" description="Basic residues" evidence="5">
    <location>
        <begin position="410"/>
        <end position="419"/>
    </location>
</feature>
<comment type="caution">
    <text evidence="7">The sequence shown here is derived from an EMBL/GenBank/DDBJ whole genome shotgun (WGS) entry which is preliminary data.</text>
</comment>
<evidence type="ECO:0000313" key="8">
    <source>
        <dbReference type="Proteomes" id="UP000308365"/>
    </source>
</evidence>
<evidence type="ECO:0000256" key="4">
    <source>
        <dbReference type="SAM" id="Coils"/>
    </source>
</evidence>
<dbReference type="InterPro" id="IPR025697">
    <property type="entry name" value="CLU_dom"/>
</dbReference>
<feature type="compositionally biased region" description="Basic residues" evidence="5">
    <location>
        <begin position="63"/>
        <end position="78"/>
    </location>
</feature>
<feature type="region of interest" description="Disordered" evidence="5">
    <location>
        <begin position="1257"/>
        <end position="1282"/>
    </location>
</feature>
<feature type="compositionally biased region" description="Pro residues" evidence="5">
    <location>
        <begin position="471"/>
        <end position="503"/>
    </location>
</feature>
<dbReference type="Pfam" id="PF15044">
    <property type="entry name" value="CLU_N"/>
    <property type="match status" value="1"/>
</dbReference>
<keyword evidence="1" id="KW-0963">Cytoplasm</keyword>
<accession>A0A4U1FCF3</accession>
<feature type="compositionally biased region" description="Low complexity" evidence="5">
    <location>
        <begin position="420"/>
        <end position="429"/>
    </location>
</feature>
<dbReference type="Proteomes" id="UP000308365">
    <property type="component" value="Unassembled WGS sequence"/>
</dbReference>
<dbReference type="PROSITE" id="PS51823">
    <property type="entry name" value="CLU"/>
    <property type="match status" value="1"/>
</dbReference>
<keyword evidence="4" id="KW-0175">Coiled coil</keyword>
<feature type="compositionally biased region" description="Basic and acidic residues" evidence="5">
    <location>
        <begin position="1"/>
        <end position="10"/>
    </location>
</feature>
<feature type="domain" description="Clu" evidence="6">
    <location>
        <begin position="907"/>
        <end position="1149"/>
    </location>
</feature>
<reference evidence="8" key="1">
    <citation type="journal article" date="2019" name="IScience">
        <title>Narwhal Genome Reveals Long-Term Low Genetic Diversity despite Current Large Abundance Size.</title>
        <authorList>
            <person name="Westbury M.V."/>
            <person name="Petersen B."/>
            <person name="Garde E."/>
            <person name="Heide-Jorgensen M.P."/>
            <person name="Lorenzen E.D."/>
        </authorList>
    </citation>
    <scope>NUCLEOTIDE SEQUENCE [LARGE SCALE GENOMIC DNA]</scope>
</reference>
<dbReference type="PANTHER" id="PTHR12601:SF6">
    <property type="entry name" value="CLUSTERED MITOCHONDRIA PROTEIN HOMOLOG"/>
    <property type="match status" value="1"/>
</dbReference>
<dbReference type="GO" id="GO:0048312">
    <property type="term" value="P:intracellular distribution of mitochondria"/>
    <property type="evidence" value="ECO:0007669"/>
    <property type="project" value="TreeGrafter"/>
</dbReference>
<dbReference type="Gene3D" id="3.30.2280.10">
    <property type="entry name" value="Hypothetical protein (hspc210)"/>
    <property type="match status" value="1"/>
</dbReference>
<evidence type="ECO:0000256" key="2">
    <source>
        <dbReference type="ARBA" id="ARBA00022737"/>
    </source>
</evidence>
<dbReference type="GO" id="GO:0003729">
    <property type="term" value="F:mRNA binding"/>
    <property type="evidence" value="ECO:0007669"/>
    <property type="project" value="TreeGrafter"/>
</dbReference>
<dbReference type="Gene3D" id="1.25.40.10">
    <property type="entry name" value="Tetratricopeptide repeat domain"/>
    <property type="match status" value="1"/>
</dbReference>
<feature type="compositionally biased region" description="Low complexity" evidence="5">
    <location>
        <begin position="192"/>
        <end position="207"/>
    </location>
</feature>
<dbReference type="Pfam" id="PF12807">
    <property type="entry name" value="eIF3_p135"/>
    <property type="match status" value="1"/>
</dbReference>
<feature type="compositionally biased region" description="Basic and acidic residues" evidence="5">
    <location>
        <begin position="583"/>
        <end position="597"/>
    </location>
</feature>
<feature type="compositionally biased region" description="Basic and acidic residues" evidence="5">
    <location>
        <begin position="430"/>
        <end position="440"/>
    </location>
</feature>
<evidence type="ECO:0000259" key="6">
    <source>
        <dbReference type="PROSITE" id="PS51823"/>
    </source>
</evidence>
<dbReference type="SUPFAM" id="SSF48452">
    <property type="entry name" value="TPR-like"/>
    <property type="match status" value="2"/>
</dbReference>
<feature type="region of interest" description="Disordered" evidence="5">
    <location>
        <begin position="391"/>
        <end position="568"/>
    </location>
</feature>
<feature type="region of interest" description="Disordered" evidence="5">
    <location>
        <begin position="1206"/>
        <end position="1245"/>
    </location>
</feature>
<dbReference type="Pfam" id="PF13424">
    <property type="entry name" value="TPR_12"/>
    <property type="match status" value="2"/>
</dbReference>
<protein>
    <recommendedName>
        <fullName evidence="6">Clu domain-containing protein</fullName>
    </recommendedName>
</protein>
<dbReference type="InterPro" id="IPR023231">
    <property type="entry name" value="GSKIP_dom_sf"/>
</dbReference>
<dbReference type="GO" id="GO:0005737">
    <property type="term" value="C:cytoplasm"/>
    <property type="evidence" value="ECO:0007669"/>
    <property type="project" value="TreeGrafter"/>
</dbReference>
<keyword evidence="2" id="KW-0677">Repeat</keyword>
<feature type="non-terminal residue" evidence="7">
    <location>
        <position position="1"/>
    </location>
</feature>
<feature type="coiled-coil region" evidence="4">
    <location>
        <begin position="269"/>
        <end position="331"/>
    </location>
</feature>
<dbReference type="HAMAP" id="MF_03013">
    <property type="entry name" value="CLU"/>
    <property type="match status" value="1"/>
</dbReference>
<evidence type="ECO:0000256" key="5">
    <source>
        <dbReference type="SAM" id="MobiDB-lite"/>
    </source>
</evidence>
<dbReference type="EMBL" id="RWIC01000220">
    <property type="protein sequence ID" value="TKC47303.1"/>
    <property type="molecule type" value="Genomic_DNA"/>
</dbReference>
<evidence type="ECO:0000313" key="7">
    <source>
        <dbReference type="EMBL" id="TKC47303.1"/>
    </source>
</evidence>
<feature type="compositionally biased region" description="Basic and acidic residues" evidence="5">
    <location>
        <begin position="524"/>
        <end position="541"/>
    </location>
</feature>
<organism evidence="7 8">
    <name type="scientific">Monodon monoceros</name>
    <name type="common">Narwhal</name>
    <name type="synonym">Ceratodon monodon</name>
    <dbReference type="NCBI Taxonomy" id="40151"/>
    <lineage>
        <taxon>Eukaryota</taxon>
        <taxon>Metazoa</taxon>
        <taxon>Chordata</taxon>
        <taxon>Craniata</taxon>
        <taxon>Vertebrata</taxon>
        <taxon>Euteleostomi</taxon>
        <taxon>Mammalia</taxon>
        <taxon>Eutheria</taxon>
        <taxon>Laurasiatheria</taxon>
        <taxon>Artiodactyla</taxon>
        <taxon>Whippomorpha</taxon>
        <taxon>Cetacea</taxon>
        <taxon>Odontoceti</taxon>
        <taxon>Monodontidae</taxon>
        <taxon>Monodon</taxon>
    </lineage>
</organism>
<dbReference type="CDD" id="cd15466">
    <property type="entry name" value="CLU-central"/>
    <property type="match status" value="1"/>
</dbReference>
<dbReference type="Pfam" id="PF13236">
    <property type="entry name" value="CLU"/>
    <property type="match status" value="1"/>
</dbReference>
<dbReference type="InterPro" id="IPR033646">
    <property type="entry name" value="CLU-central"/>
</dbReference>
<feature type="region of interest" description="Disordered" evidence="5">
    <location>
        <begin position="1874"/>
        <end position="1915"/>
    </location>
</feature>
<dbReference type="InterPro" id="IPR011990">
    <property type="entry name" value="TPR-like_helical_dom_sf"/>
</dbReference>
<evidence type="ECO:0000256" key="3">
    <source>
        <dbReference type="ARBA" id="ARBA00022803"/>
    </source>
</evidence>
<sequence>PQHAGREGSRPHQAPRPPVLTHQRTSCQRFSPGARRPVMPPGRCQLPIRRGPHGGGGSGCRRPVPRARSAARVRRAGRARGDSAGAQAVRPAARIPHGRPPAPPLEPAGAGSPRCLPRRRDRSLSASLPSPTPRLPSGAAERAFCGARGEESVPVTLLGVYAWSPPRTPLGAREPPGAPARPPRSLAVADGATARAGAAEPRAQLARGRTAPPPTQPGQDSGLRWPVAPSGPEGGAQAWVAMDTVSLEHQIQSVQRHISFLKKEQMALLRDLHLEILRLQKRCSELTHDLEMKEAQSHQQELASRELESKCRELESQLAARVAANAELRREVAQREALVSALRCSLRAEERRFLEELRRRSHRATVLGTELQKHTEAAAYLSYQLHAARQKLQTPRPGPGAAAAAPEPRIRRRAQRARRPPAAEAAAKGPGRDWAARERSAGAPDDADAMPDPALFLYARRPPRPGGRSPRQPPPQEPPDQATPPAAPSPPTPRCGLPQPPTAALPAEPSSKGKFGAILHPLLKKPDAHPLHPFGDGKLDELPAAAPADSAREPSSQAGGKGRPGAAELPSVMLLNGDCPESLKKEEGAAEPPRENGLDEAEPGEGTTGQEVIVIQDTGFSVKILAPGIEPFSLQVSPQEMVQEIHQVLMDREDTCHRTCFSLHLDGNMLDHFSELRSVEGLQEGSVLRVVEEPYTVREARIHVRHVRDLLKSLDPSDAFNGVDCNSLSFLSVFTDGDLGDSGKRKKGLEMDPIDCTPPEYILPGSRERPLCPLQPQNRDWKPLQCLKVLTMSGWNPPPGNRKMHGDLMYLFVITAEDRQVSITASTRGFYLNQSTAYHFNPKPASPRFLSHSLVELLNQISPTFKKNFAALQKKRVQRHPFERIATPFQVYSWTAPQAEHAMDCVRAEDAYTSRLGYEEHIPGQTRDWNEELQTTRELPRKNLPERLLRERAIFKVHSDFTAAATRGAMAVIDGNVMAINPSEETKMQMFIWNNIFFSLGFDVRDHYKDFGGDVAAYVAPTNDLNGVRTYNAVDVEGLYTLGTVVVDYRGYRVTAQSIIPGILERDQEQSVIYGSIDFGKTVVSHPRYLELLERTSRPLKILRHRVLNDRDEEVELCSSVECKGIIGNDGRHYILDLLRTFPPDLNFLPVPGEVLPEECTRAGFPRAHRHKLCCLRQELVDAFVEHRYLLFMKLAALQLMQQKASKMETPPSLENGDPPPSESKPEDPSAPEVGSEEEGSSASGLAKVKELAETIASDDGTGGAAVAAGGAQDRGGSAAAPPEREWGYLLMGSVSTADPRSREVIRNACKAVGSISSTAFDVRFNPDIFSPGVRFPESCQEEVRDQKQLLKDAAAFLLSCQIPGLVKDFADHAVLPMDGATLAEVMRQRGINMRYLGKVLDLVVRSPARDQLDHIYKIGIGELITRSAKHIFKTYLQGVELSGLSAAISHFLNCFLSSYPNPVAHLPADELVSKKRNRRRRNRPPGAADNTAWAVMTPQELWKNICQEAKNYFDFSLECETVDQAVETYGLQKITLLREISLKTGIQILLKEYSFDSRHKPAFTEEDVLNIFPVVKHVNPKASDAFHFFQSGQAKVQQGFLKEGCELINEALNLFNNVYGAMHVEICACLRLLARLHYIMGDYAEALSNQQKAVLMSERVMGIEHPNTIQEYTHLALYCFASSQLSTALSLLYRARYLTLLVFGEDHPEVALLDSNIGLVLHGVMECELSLRFLENALAVSTKYHGPKSLKVALSHHLVARVYESKAEFRSALQHEKEGYTIYKTQLGEDHEKTKESSEYLKCLTQQAVALQRTMNEIYRNGSSANIPPLKFTAPSMASVLEQLNVINGILFIPLSQKDLENLKAEVARRHQLQEAGGNRDKAEEPMATEPEPAGASEDVASRPPAAKDPPSLSLQGILLGPWPGLPDPLKDVLALVRRVYDAEA</sequence>
<gene>
    <name evidence="7" type="ORF">EI555_006490</name>
</gene>
<feature type="region of interest" description="Disordered" evidence="5">
    <location>
        <begin position="192"/>
        <end position="235"/>
    </location>
</feature>
<dbReference type="FunFam" id="1.25.40.10:FF:000088">
    <property type="entry name" value="Clustered mitochondria (CluA/CLU1) homolog"/>
    <property type="match status" value="1"/>
</dbReference>
<keyword evidence="3" id="KW-0802">TPR repeat</keyword>
<dbReference type="InterPro" id="IPR039496">
    <property type="entry name" value="CCDC92/74_N"/>
</dbReference>
<dbReference type="Pfam" id="PF14916">
    <property type="entry name" value="CCDC92"/>
    <property type="match status" value="1"/>
</dbReference>
<feature type="region of interest" description="Disordered" evidence="5">
    <location>
        <begin position="583"/>
        <end position="607"/>
    </location>
</feature>
<dbReference type="InterPro" id="IPR028275">
    <property type="entry name" value="CLU_N"/>
</dbReference>
<dbReference type="PANTHER" id="PTHR12601">
    <property type="entry name" value="EUKARYOTIC TRANSLATION INITIATION FACTOR 3 SUBUNIT EIF-3"/>
    <property type="match status" value="1"/>
</dbReference>
<feature type="compositionally biased region" description="Basic and acidic residues" evidence="5">
    <location>
        <begin position="1874"/>
        <end position="1886"/>
    </location>
</feature>
<dbReference type="FunFam" id="3.30.2280.10:FF:000001">
    <property type="entry name" value="Clustered mitochondria (CluA/CLU1) homolog"/>
    <property type="match status" value="1"/>
</dbReference>
<proteinExistence type="inferred from homology"/>
<evidence type="ECO:0000256" key="1">
    <source>
        <dbReference type="ARBA" id="ARBA00022490"/>
    </source>
</evidence>
<name>A0A4U1FCF3_MONMO</name>